<dbReference type="EMBL" id="JAVIZQ010000001">
    <property type="protein sequence ID" value="MDR6144080.1"/>
    <property type="molecule type" value="Genomic_DNA"/>
</dbReference>
<dbReference type="Pfam" id="PF02653">
    <property type="entry name" value="BPD_transp_2"/>
    <property type="match status" value="1"/>
</dbReference>
<evidence type="ECO:0000256" key="4">
    <source>
        <dbReference type="ARBA" id="ARBA00022989"/>
    </source>
</evidence>
<keyword evidence="4 6" id="KW-1133">Transmembrane helix</keyword>
<dbReference type="PANTHER" id="PTHR30482:SF10">
    <property type="entry name" value="HIGH-AFFINITY BRANCHED-CHAIN AMINO ACID TRANSPORT PROTEIN BRAE"/>
    <property type="match status" value="1"/>
</dbReference>
<protein>
    <submittedName>
        <fullName evidence="7">ABC-type branched-subunit amino acid transport system permease subunit</fullName>
    </submittedName>
</protein>
<dbReference type="PANTHER" id="PTHR30482">
    <property type="entry name" value="HIGH-AFFINITY BRANCHED-CHAIN AMINO ACID TRANSPORT SYSTEM PERMEASE"/>
    <property type="match status" value="1"/>
</dbReference>
<keyword evidence="8" id="KW-1185">Reference proteome</keyword>
<comment type="subcellular location">
    <subcellularLocation>
        <location evidence="1">Cell membrane</location>
        <topology evidence="1">Multi-pass membrane protein</topology>
    </subcellularLocation>
</comment>
<evidence type="ECO:0000256" key="5">
    <source>
        <dbReference type="ARBA" id="ARBA00023136"/>
    </source>
</evidence>
<keyword evidence="3 6" id="KW-0812">Transmembrane</keyword>
<organism evidence="7 8">
    <name type="scientific">Microbacterium foliorum</name>
    <dbReference type="NCBI Taxonomy" id="104336"/>
    <lineage>
        <taxon>Bacteria</taxon>
        <taxon>Bacillati</taxon>
        <taxon>Actinomycetota</taxon>
        <taxon>Actinomycetes</taxon>
        <taxon>Micrococcales</taxon>
        <taxon>Microbacteriaceae</taxon>
        <taxon>Microbacterium</taxon>
    </lineage>
</organism>
<reference evidence="7 8" key="1">
    <citation type="submission" date="2023-08" db="EMBL/GenBank/DDBJ databases">
        <title>Functional and genomic diversity of the sorghum phyllosphere microbiome.</title>
        <authorList>
            <person name="Shade A."/>
        </authorList>
    </citation>
    <scope>NUCLEOTIDE SEQUENCE [LARGE SCALE GENOMIC DNA]</scope>
    <source>
        <strain evidence="7 8">SORGH_AS_0445</strain>
    </source>
</reference>
<evidence type="ECO:0000313" key="8">
    <source>
        <dbReference type="Proteomes" id="UP001249291"/>
    </source>
</evidence>
<proteinExistence type="predicted"/>
<evidence type="ECO:0000256" key="1">
    <source>
        <dbReference type="ARBA" id="ARBA00004651"/>
    </source>
</evidence>
<dbReference type="InterPro" id="IPR001851">
    <property type="entry name" value="ABC_transp_permease"/>
</dbReference>
<comment type="caution">
    <text evidence="7">The sequence shown here is derived from an EMBL/GenBank/DDBJ whole genome shotgun (WGS) entry which is preliminary data.</text>
</comment>
<evidence type="ECO:0000256" key="6">
    <source>
        <dbReference type="SAM" id="Phobius"/>
    </source>
</evidence>
<keyword evidence="2" id="KW-1003">Cell membrane</keyword>
<dbReference type="Proteomes" id="UP001249291">
    <property type="component" value="Unassembled WGS sequence"/>
</dbReference>
<sequence length="183" mass="19387">MVSVGQQASSGLGADGVVVFNDLGIDACLSAVIVSLVVAGIAFPISFLAFRSRGGYFAIGTWVIAKVERQIAIRFDLLGLGRGRSFSSITPDPVFRDLYTYWLALALMVFFTALTYQLLRGRQGLAPQSIRDNEVTARSLGVEIDKSKRFVFVIAAGGAAAAGALICIQALGVASPHVIFSVN</sequence>
<evidence type="ECO:0000313" key="7">
    <source>
        <dbReference type="EMBL" id="MDR6144080.1"/>
    </source>
</evidence>
<evidence type="ECO:0000256" key="3">
    <source>
        <dbReference type="ARBA" id="ARBA00022692"/>
    </source>
</evidence>
<feature type="transmembrane region" description="Helical" evidence="6">
    <location>
        <begin position="29"/>
        <end position="50"/>
    </location>
</feature>
<name>A0ABU1HVJ6_9MICO</name>
<gene>
    <name evidence="7" type="ORF">QE375_003634</name>
</gene>
<accession>A0ABU1HVJ6</accession>
<dbReference type="InterPro" id="IPR043428">
    <property type="entry name" value="LivM-like"/>
</dbReference>
<evidence type="ECO:0000256" key="2">
    <source>
        <dbReference type="ARBA" id="ARBA00022475"/>
    </source>
</evidence>
<feature type="transmembrane region" description="Helical" evidence="6">
    <location>
        <begin position="150"/>
        <end position="174"/>
    </location>
</feature>
<feature type="transmembrane region" description="Helical" evidence="6">
    <location>
        <begin position="99"/>
        <end position="119"/>
    </location>
</feature>
<keyword evidence="5 6" id="KW-0472">Membrane</keyword>